<evidence type="ECO:0000256" key="1">
    <source>
        <dbReference type="SAM" id="MobiDB-lite"/>
    </source>
</evidence>
<dbReference type="AlphaFoldDB" id="A0A699ZWK4"/>
<protein>
    <submittedName>
        <fullName evidence="2">Uncharacterized protein</fullName>
    </submittedName>
</protein>
<evidence type="ECO:0000313" key="2">
    <source>
        <dbReference type="EMBL" id="GFH25570.1"/>
    </source>
</evidence>
<gene>
    <name evidence="2" type="ORF">HaLaN_23555</name>
</gene>
<organism evidence="2 3">
    <name type="scientific">Haematococcus lacustris</name>
    <name type="common">Green alga</name>
    <name type="synonym">Haematococcus pluvialis</name>
    <dbReference type="NCBI Taxonomy" id="44745"/>
    <lineage>
        <taxon>Eukaryota</taxon>
        <taxon>Viridiplantae</taxon>
        <taxon>Chlorophyta</taxon>
        <taxon>core chlorophytes</taxon>
        <taxon>Chlorophyceae</taxon>
        <taxon>CS clade</taxon>
        <taxon>Chlamydomonadales</taxon>
        <taxon>Haematococcaceae</taxon>
        <taxon>Haematococcus</taxon>
    </lineage>
</organism>
<evidence type="ECO:0000313" key="3">
    <source>
        <dbReference type="Proteomes" id="UP000485058"/>
    </source>
</evidence>
<sequence>MHSSQPQLHGGSGRIPEVPSALSAQLSALDSRARAEAVVTPALRVVAAWALSLRASRAGSSRSSPCRQPGGGREAAVLAAGERQL</sequence>
<comment type="caution">
    <text evidence="2">The sequence shown here is derived from an EMBL/GenBank/DDBJ whole genome shotgun (WGS) entry which is preliminary data.</text>
</comment>
<feature type="compositionally biased region" description="Low complexity" evidence="1">
    <location>
        <begin position="55"/>
        <end position="64"/>
    </location>
</feature>
<proteinExistence type="predicted"/>
<dbReference type="EMBL" id="BLLF01002850">
    <property type="protein sequence ID" value="GFH25570.1"/>
    <property type="molecule type" value="Genomic_DNA"/>
</dbReference>
<reference evidence="2 3" key="1">
    <citation type="submission" date="2020-02" db="EMBL/GenBank/DDBJ databases">
        <title>Draft genome sequence of Haematococcus lacustris strain NIES-144.</title>
        <authorList>
            <person name="Morimoto D."/>
            <person name="Nakagawa S."/>
            <person name="Yoshida T."/>
            <person name="Sawayama S."/>
        </authorList>
    </citation>
    <scope>NUCLEOTIDE SEQUENCE [LARGE SCALE GENOMIC DNA]</scope>
    <source>
        <strain evidence="2 3">NIES-144</strain>
    </source>
</reference>
<name>A0A699ZWK4_HAELA</name>
<keyword evidence="3" id="KW-1185">Reference proteome</keyword>
<dbReference type="Proteomes" id="UP000485058">
    <property type="component" value="Unassembled WGS sequence"/>
</dbReference>
<accession>A0A699ZWK4</accession>
<feature type="region of interest" description="Disordered" evidence="1">
    <location>
        <begin position="55"/>
        <end position="85"/>
    </location>
</feature>